<dbReference type="AlphaFoldDB" id="A0A6P1T8K3"/>
<evidence type="ECO:0000256" key="1">
    <source>
        <dbReference type="ARBA" id="ARBA00008791"/>
    </source>
</evidence>
<keyword evidence="5" id="KW-1185">Reference proteome</keyword>
<feature type="domain" description="UspA" evidence="2">
    <location>
        <begin position="153"/>
        <end position="296"/>
    </location>
</feature>
<evidence type="ECO:0000313" key="5">
    <source>
        <dbReference type="Proteomes" id="UP000464675"/>
    </source>
</evidence>
<dbReference type="PANTHER" id="PTHR46268">
    <property type="entry name" value="STRESS RESPONSE PROTEIN NHAX"/>
    <property type="match status" value="1"/>
</dbReference>
<dbReference type="OrthoDB" id="9792500at2"/>
<dbReference type="Proteomes" id="UP000464675">
    <property type="component" value="Chromosome"/>
</dbReference>
<feature type="domain" description="UspA" evidence="2">
    <location>
        <begin position="3"/>
        <end position="140"/>
    </location>
</feature>
<organism evidence="3 6">
    <name type="scientific">Microbulbifer hydrolyticus</name>
    <dbReference type="NCBI Taxonomy" id="48074"/>
    <lineage>
        <taxon>Bacteria</taxon>
        <taxon>Pseudomonadati</taxon>
        <taxon>Pseudomonadota</taxon>
        <taxon>Gammaproteobacteria</taxon>
        <taxon>Cellvibrionales</taxon>
        <taxon>Microbulbiferaceae</taxon>
        <taxon>Microbulbifer</taxon>
    </lineage>
</organism>
<dbReference type="InterPro" id="IPR006016">
    <property type="entry name" value="UspA"/>
</dbReference>
<evidence type="ECO:0000313" key="4">
    <source>
        <dbReference type="EMBL" id="QHQ39114.1"/>
    </source>
</evidence>
<reference evidence="4 5" key="1">
    <citation type="submission" date="2020-01" db="EMBL/GenBank/DDBJ databases">
        <title>The possibility of degradation of plastic by Microbulbifer hydrolyticus IRE-31.</title>
        <authorList>
            <person name="Liu L."/>
        </authorList>
    </citation>
    <scope>NUCLEOTIDE SEQUENCE [LARGE SCALE GENOMIC DNA]</scope>
    <source>
        <strain evidence="4 5">IRE-31</strain>
    </source>
</reference>
<dbReference type="RefSeq" id="WP_161858439.1">
    <property type="nucleotide sequence ID" value="NZ_CP047491.1"/>
</dbReference>
<accession>A0A6P1T8K3</accession>
<dbReference type="EMBL" id="CP047491">
    <property type="protein sequence ID" value="QHQ39114.1"/>
    <property type="molecule type" value="Genomic_DNA"/>
</dbReference>
<evidence type="ECO:0000313" key="6">
    <source>
        <dbReference type="Proteomes" id="UP000563601"/>
    </source>
</evidence>
<gene>
    <name evidence="4" type="ORF">GTQ55_09030</name>
    <name evidence="3" type="ORF">HNQ53_000589</name>
</gene>
<evidence type="ECO:0000313" key="3">
    <source>
        <dbReference type="EMBL" id="MBB5210401.1"/>
    </source>
</evidence>
<dbReference type="PANTHER" id="PTHR46268:SF6">
    <property type="entry name" value="UNIVERSAL STRESS PROTEIN UP12"/>
    <property type="match status" value="1"/>
</dbReference>
<protein>
    <submittedName>
        <fullName evidence="3">Nucleotide-binding universal stress UspA family protein</fullName>
    </submittedName>
    <submittedName>
        <fullName evidence="4">Universal stress protein</fullName>
    </submittedName>
</protein>
<dbReference type="InterPro" id="IPR014729">
    <property type="entry name" value="Rossmann-like_a/b/a_fold"/>
</dbReference>
<reference evidence="3 6" key="2">
    <citation type="submission" date="2020-08" db="EMBL/GenBank/DDBJ databases">
        <title>Genomic Encyclopedia of Type Strains, Phase IV (KMG-IV): sequencing the most valuable type-strain genomes for metagenomic binning, comparative biology and taxonomic classification.</title>
        <authorList>
            <person name="Goeker M."/>
        </authorList>
    </citation>
    <scope>NUCLEOTIDE SEQUENCE [LARGE SCALE GENOMIC DNA]</scope>
    <source>
        <strain evidence="3 6">DSM 11525</strain>
    </source>
</reference>
<dbReference type="CDD" id="cd00293">
    <property type="entry name" value="USP-like"/>
    <property type="match status" value="2"/>
</dbReference>
<sequence>MPFKHILLPLDSSTLAEEAVTHAITLARSSGADIHLLHVQKSPSHSDEHCTDPVEWRLRRAELRSYLKNLSEQITGQNIRVTLSIVEGRPAEQIVEYCEEKNIDLIVITAYGKGGISRFDFGSTAQQVFSGSGRSFMVVRPAGAPPDEEETAYRRILVSMDGSPRSEWVACQVASMMRGQKVEIILLQVIAIPEMPRRMPITQEEHATREKFVECNRRAAEAYLDEVARQLRNGIKVTPKLLVAQNVAERIYATAAKEQVDLIAMSAHDWQSGAQQVTGTLCHTVMCQSNLPVLVFQDLPEAQLQGLRLGSNICEIRHPTLSNDSSAHQ</sequence>
<name>A0A6P1T8K3_9GAMM</name>
<proteinExistence type="inferred from homology"/>
<dbReference type="InterPro" id="IPR006015">
    <property type="entry name" value="Universal_stress_UspA"/>
</dbReference>
<dbReference type="Gene3D" id="3.40.50.620">
    <property type="entry name" value="HUPs"/>
    <property type="match status" value="2"/>
</dbReference>
<dbReference type="Proteomes" id="UP000563601">
    <property type="component" value="Unassembled WGS sequence"/>
</dbReference>
<evidence type="ECO:0000259" key="2">
    <source>
        <dbReference type="Pfam" id="PF00582"/>
    </source>
</evidence>
<dbReference type="EMBL" id="JACHHR010000001">
    <property type="protein sequence ID" value="MBB5210401.1"/>
    <property type="molecule type" value="Genomic_DNA"/>
</dbReference>
<dbReference type="SUPFAM" id="SSF52402">
    <property type="entry name" value="Adenine nucleotide alpha hydrolases-like"/>
    <property type="match status" value="2"/>
</dbReference>
<dbReference type="Pfam" id="PF00582">
    <property type="entry name" value="Usp"/>
    <property type="match status" value="2"/>
</dbReference>
<comment type="similarity">
    <text evidence="1">Belongs to the universal stress protein A family.</text>
</comment>
<dbReference type="PRINTS" id="PR01438">
    <property type="entry name" value="UNVRSLSTRESS"/>
</dbReference>